<gene>
    <name evidence="2" type="ORF">ENN98_02350</name>
</gene>
<dbReference type="InterPro" id="IPR001623">
    <property type="entry name" value="DnaJ_domain"/>
</dbReference>
<name>A0A7C2TI46_9BACT</name>
<dbReference type="SMART" id="SM00271">
    <property type="entry name" value="DnaJ"/>
    <property type="match status" value="1"/>
</dbReference>
<dbReference type="SUPFAM" id="SSF46565">
    <property type="entry name" value="Chaperone J-domain"/>
    <property type="match status" value="1"/>
</dbReference>
<reference evidence="2" key="1">
    <citation type="journal article" date="2020" name="mSystems">
        <title>Genome- and Community-Level Interaction Insights into Carbon Utilization and Element Cycling Functions of Hydrothermarchaeota in Hydrothermal Sediment.</title>
        <authorList>
            <person name="Zhou Z."/>
            <person name="Liu Y."/>
            <person name="Xu W."/>
            <person name="Pan J."/>
            <person name="Luo Z.H."/>
            <person name="Li M."/>
        </authorList>
    </citation>
    <scope>NUCLEOTIDE SEQUENCE [LARGE SCALE GENOMIC DNA]</scope>
    <source>
        <strain evidence="2">SpSt-1224</strain>
    </source>
</reference>
<proteinExistence type="predicted"/>
<dbReference type="InterPro" id="IPR036869">
    <property type="entry name" value="J_dom_sf"/>
</dbReference>
<dbReference type="InterPro" id="IPR050817">
    <property type="entry name" value="DjlA_DnaK_co-chaperone"/>
</dbReference>
<sequence>MTFQELEEALTIFGLERQATLAEIKNRHRELVKRYHPDASPAARPPDAREEREIRRINAAYRLLLAYISAYSFSFSEEEFYRQNPEERLQHQFGNDPLWGNGWS</sequence>
<dbReference type="CDD" id="cd06257">
    <property type="entry name" value="DnaJ"/>
    <property type="match status" value="1"/>
</dbReference>
<dbReference type="EMBL" id="DSDS01000054">
    <property type="protein sequence ID" value="HET97543.1"/>
    <property type="molecule type" value="Genomic_DNA"/>
</dbReference>
<organism evidence="2">
    <name type="scientific">Desulfurivibrio alkaliphilus</name>
    <dbReference type="NCBI Taxonomy" id="427923"/>
    <lineage>
        <taxon>Bacteria</taxon>
        <taxon>Pseudomonadati</taxon>
        <taxon>Thermodesulfobacteriota</taxon>
        <taxon>Desulfobulbia</taxon>
        <taxon>Desulfobulbales</taxon>
        <taxon>Desulfobulbaceae</taxon>
        <taxon>Desulfurivibrio</taxon>
    </lineage>
</organism>
<dbReference type="Proteomes" id="UP000885986">
    <property type="component" value="Unassembled WGS sequence"/>
</dbReference>
<protein>
    <submittedName>
        <fullName evidence="2">Molecular chaperone DnaJ</fullName>
    </submittedName>
</protein>
<evidence type="ECO:0000259" key="1">
    <source>
        <dbReference type="PROSITE" id="PS50076"/>
    </source>
</evidence>
<dbReference type="PROSITE" id="PS50076">
    <property type="entry name" value="DNAJ_2"/>
    <property type="match status" value="1"/>
</dbReference>
<evidence type="ECO:0000313" key="2">
    <source>
        <dbReference type="EMBL" id="HET97543.1"/>
    </source>
</evidence>
<dbReference type="AlphaFoldDB" id="A0A7C2TI46"/>
<accession>A0A7C2TI46</accession>
<dbReference type="Gene3D" id="1.10.287.110">
    <property type="entry name" value="DnaJ domain"/>
    <property type="match status" value="1"/>
</dbReference>
<dbReference type="PANTHER" id="PTHR24074">
    <property type="entry name" value="CO-CHAPERONE PROTEIN DJLA"/>
    <property type="match status" value="1"/>
</dbReference>
<comment type="caution">
    <text evidence="2">The sequence shown here is derived from an EMBL/GenBank/DDBJ whole genome shotgun (WGS) entry which is preliminary data.</text>
</comment>
<dbReference type="Pfam" id="PF00226">
    <property type="entry name" value="DnaJ"/>
    <property type="match status" value="1"/>
</dbReference>
<feature type="domain" description="J" evidence="1">
    <location>
        <begin position="8"/>
        <end position="94"/>
    </location>
</feature>